<accession>A0ABW9V1N1</accession>
<organism evidence="1 2">
    <name type="scientific">Pelagerythrobacter marinus</name>
    <dbReference type="NCBI Taxonomy" id="538382"/>
    <lineage>
        <taxon>Bacteria</taxon>
        <taxon>Pseudomonadati</taxon>
        <taxon>Pseudomonadota</taxon>
        <taxon>Alphaproteobacteria</taxon>
        <taxon>Sphingomonadales</taxon>
        <taxon>Erythrobacteraceae</taxon>
        <taxon>Pelagerythrobacter</taxon>
    </lineage>
</organism>
<reference evidence="1 2" key="1">
    <citation type="submission" date="2019-12" db="EMBL/GenBank/DDBJ databases">
        <title>Genomic-based taxomic classification of the family Erythrobacteraceae.</title>
        <authorList>
            <person name="Xu L."/>
        </authorList>
    </citation>
    <scope>NUCLEOTIDE SEQUENCE [LARGE SCALE GENOMIC DNA]</scope>
    <source>
        <strain evidence="1 2">H32</strain>
    </source>
</reference>
<keyword evidence="2" id="KW-1185">Reference proteome</keyword>
<comment type="caution">
    <text evidence="1">The sequence shown here is derived from an EMBL/GenBank/DDBJ whole genome shotgun (WGS) entry which is preliminary data.</text>
</comment>
<protein>
    <submittedName>
        <fullName evidence="1">Uncharacterized protein</fullName>
    </submittedName>
</protein>
<evidence type="ECO:0000313" key="1">
    <source>
        <dbReference type="EMBL" id="MXO69975.1"/>
    </source>
</evidence>
<evidence type="ECO:0000313" key="2">
    <source>
        <dbReference type="Proteomes" id="UP000444401"/>
    </source>
</evidence>
<gene>
    <name evidence="1" type="ORF">GRI72_14255</name>
</gene>
<proteinExistence type="predicted"/>
<name>A0ABW9V1N1_9SPHN</name>
<dbReference type="Proteomes" id="UP000444401">
    <property type="component" value="Unassembled WGS sequence"/>
</dbReference>
<sequence length="61" mass="6865">MTGHDRLDEACGRYAPLSPSRRALPSRASFPMCYGTELAPSIYAMQYGCFGFDGIRGDWWQ</sequence>
<dbReference type="RefSeq" id="WP_160734572.1">
    <property type="nucleotide sequence ID" value="NZ_WTYO01000010.1"/>
</dbReference>
<dbReference type="EMBL" id="WTYO01000010">
    <property type="protein sequence ID" value="MXO69975.1"/>
    <property type="molecule type" value="Genomic_DNA"/>
</dbReference>